<dbReference type="InterPro" id="IPR050271">
    <property type="entry name" value="UDP-glycosyltransferase"/>
</dbReference>
<comment type="caution">
    <text evidence="5">The sequence shown here is derived from an EMBL/GenBank/DDBJ whole genome shotgun (WGS) entry which is preliminary data.</text>
</comment>
<keyword evidence="3" id="KW-0808">Transferase</keyword>
<dbReference type="EMBL" id="JAJSOF020000033">
    <property type="protein sequence ID" value="KAJ4429922.1"/>
    <property type="molecule type" value="Genomic_DNA"/>
</dbReference>
<accession>A0ABQ8S887</accession>
<dbReference type="PANTHER" id="PTHR48043">
    <property type="entry name" value="EG:EG0003.4 PROTEIN-RELATED"/>
    <property type="match status" value="1"/>
</dbReference>
<dbReference type="Gene3D" id="3.40.50.2000">
    <property type="entry name" value="Glycogen Phosphorylase B"/>
    <property type="match status" value="1"/>
</dbReference>
<reference evidence="5 6" key="1">
    <citation type="journal article" date="2022" name="Allergy">
        <title>Genome assembly and annotation of Periplaneta americana reveal a comprehensive cockroach allergen profile.</title>
        <authorList>
            <person name="Wang L."/>
            <person name="Xiong Q."/>
            <person name="Saelim N."/>
            <person name="Wang L."/>
            <person name="Nong W."/>
            <person name="Wan A.T."/>
            <person name="Shi M."/>
            <person name="Liu X."/>
            <person name="Cao Q."/>
            <person name="Hui J.H.L."/>
            <person name="Sookrung N."/>
            <person name="Leung T.F."/>
            <person name="Tungtrongchitr A."/>
            <person name="Tsui S.K.W."/>
        </authorList>
    </citation>
    <scope>NUCLEOTIDE SEQUENCE [LARGE SCALE GENOMIC DNA]</scope>
    <source>
        <strain evidence="5">PWHHKU_190912</strain>
    </source>
</reference>
<evidence type="ECO:0000256" key="3">
    <source>
        <dbReference type="ARBA" id="ARBA00022679"/>
    </source>
</evidence>
<dbReference type="Pfam" id="PF00201">
    <property type="entry name" value="UDPGT"/>
    <property type="match status" value="1"/>
</dbReference>
<comment type="similarity">
    <text evidence="1">Belongs to the UDP-glycosyltransferase family.</text>
</comment>
<dbReference type="CDD" id="cd03784">
    <property type="entry name" value="GT1_Gtf-like"/>
    <property type="match status" value="1"/>
</dbReference>
<evidence type="ECO:0000313" key="5">
    <source>
        <dbReference type="EMBL" id="KAJ4429922.1"/>
    </source>
</evidence>
<keyword evidence="4" id="KW-0812">Transmembrane</keyword>
<dbReference type="PANTHER" id="PTHR48043:SF159">
    <property type="entry name" value="EG:EG0003.4 PROTEIN-RELATED"/>
    <property type="match status" value="1"/>
</dbReference>
<evidence type="ECO:0000313" key="6">
    <source>
        <dbReference type="Proteomes" id="UP001148838"/>
    </source>
</evidence>
<organism evidence="5 6">
    <name type="scientific">Periplaneta americana</name>
    <name type="common">American cockroach</name>
    <name type="synonym">Blatta americana</name>
    <dbReference type="NCBI Taxonomy" id="6978"/>
    <lineage>
        <taxon>Eukaryota</taxon>
        <taxon>Metazoa</taxon>
        <taxon>Ecdysozoa</taxon>
        <taxon>Arthropoda</taxon>
        <taxon>Hexapoda</taxon>
        <taxon>Insecta</taxon>
        <taxon>Pterygota</taxon>
        <taxon>Neoptera</taxon>
        <taxon>Polyneoptera</taxon>
        <taxon>Dictyoptera</taxon>
        <taxon>Blattodea</taxon>
        <taxon>Blattoidea</taxon>
        <taxon>Blattidae</taxon>
        <taxon>Blattinae</taxon>
        <taxon>Periplaneta</taxon>
    </lineage>
</organism>
<evidence type="ECO:0000256" key="1">
    <source>
        <dbReference type="ARBA" id="ARBA00009995"/>
    </source>
</evidence>
<dbReference type="InterPro" id="IPR002213">
    <property type="entry name" value="UDP_glucos_trans"/>
</dbReference>
<feature type="transmembrane region" description="Helical" evidence="4">
    <location>
        <begin position="164"/>
        <end position="188"/>
    </location>
</feature>
<dbReference type="SUPFAM" id="SSF53756">
    <property type="entry name" value="UDP-Glycosyltransferase/glycogen phosphorylase"/>
    <property type="match status" value="1"/>
</dbReference>
<keyword evidence="2" id="KW-0328">Glycosyltransferase</keyword>
<protein>
    <recommendedName>
        <fullName evidence="7">UDP-glucuronosyltransferase</fullName>
    </recommendedName>
</protein>
<keyword evidence="4" id="KW-1133">Transmembrane helix</keyword>
<keyword evidence="6" id="KW-1185">Reference proteome</keyword>
<evidence type="ECO:0000256" key="2">
    <source>
        <dbReference type="ARBA" id="ARBA00022676"/>
    </source>
</evidence>
<gene>
    <name evidence="5" type="ORF">ANN_22126</name>
</gene>
<dbReference type="Proteomes" id="UP001148838">
    <property type="component" value="Unassembled WGS sequence"/>
</dbReference>
<keyword evidence="4" id="KW-0472">Membrane</keyword>
<evidence type="ECO:0000256" key="4">
    <source>
        <dbReference type="SAM" id="Phobius"/>
    </source>
</evidence>
<proteinExistence type="inferred from homology"/>
<evidence type="ECO:0008006" key="7">
    <source>
        <dbReference type="Google" id="ProtNLM"/>
    </source>
</evidence>
<name>A0ABQ8S887_PERAM</name>
<sequence length="206" mass="24375">MFLDVFSDLPQFRVLWKWDTDELLEQPSNVKVAKWFPQQDILHHPRMKVFMYHGGLQSTLEAIRAKVPLICIPFFGDQHLNVRKIEEEGAGVVLDLHKLTKHNVKELLTEIIYNLTYKENMKKLSKKLIDQPENPLDCAVWWVEYVIRHKGARHLRSAALDLTWYQYLLLDVIAFLVAFIIIMIWVTYRITRFVNKILSVVMSREV</sequence>